<feature type="active site" description="Proton acceptor" evidence="8">
    <location>
        <position position="94"/>
    </location>
</feature>
<comment type="pathway">
    <text evidence="1 8">Metabolic intermediate biosynthesis; chorismate biosynthesis; chorismate from D-erythrose 4-phosphate and phosphoenolpyruvate: step 4/7.</text>
</comment>
<dbReference type="Gene3D" id="3.40.50.720">
    <property type="entry name" value="NAD(P)-binding Rossmann-like Domain"/>
    <property type="match status" value="1"/>
</dbReference>
<comment type="function">
    <text evidence="8">Involved in the biosynthesis of the chorismate, which leads to the biosynthesis of aromatic amino acids. Catalyzes the reversible NADPH linked reduction of 3-dehydroshikimate (DHSA) to yield shikimate (SA).</text>
</comment>
<comment type="caution">
    <text evidence="13">The sequence shown here is derived from an EMBL/GenBank/DDBJ whole genome shotgun (WGS) entry which is preliminary data.</text>
</comment>
<dbReference type="InterPro" id="IPR011342">
    <property type="entry name" value="Shikimate_DH"/>
</dbReference>
<dbReference type="GO" id="GO:0008652">
    <property type="term" value="P:amino acid biosynthetic process"/>
    <property type="evidence" value="ECO:0007669"/>
    <property type="project" value="UniProtKB-KW"/>
</dbReference>
<protein>
    <recommendedName>
        <fullName evidence="2 8">Shikimate dehydrogenase (NADP(+))</fullName>
        <shortName evidence="8">SDH</shortName>
        <ecNumber evidence="2 8">1.1.1.25</ecNumber>
    </recommendedName>
</protein>
<feature type="binding site" evidence="8">
    <location>
        <position position="90"/>
    </location>
    <ligand>
        <name>shikimate</name>
        <dbReference type="ChEBI" id="CHEBI:36208"/>
    </ligand>
</feature>
<comment type="catalytic activity">
    <reaction evidence="7 8">
        <text>shikimate + NADP(+) = 3-dehydroshikimate + NADPH + H(+)</text>
        <dbReference type="Rhea" id="RHEA:17737"/>
        <dbReference type="ChEBI" id="CHEBI:15378"/>
        <dbReference type="ChEBI" id="CHEBI:16630"/>
        <dbReference type="ChEBI" id="CHEBI:36208"/>
        <dbReference type="ChEBI" id="CHEBI:57783"/>
        <dbReference type="ChEBI" id="CHEBI:58349"/>
        <dbReference type="EC" id="1.1.1.25"/>
    </reaction>
</comment>
<evidence type="ECO:0000313" key="13">
    <source>
        <dbReference type="EMBL" id="MXY94408.1"/>
    </source>
</evidence>
<organism evidence="13">
    <name type="scientific">Caldilineaceae bacterium SB0664_bin_27</name>
    <dbReference type="NCBI Taxonomy" id="2605260"/>
    <lineage>
        <taxon>Bacteria</taxon>
        <taxon>Bacillati</taxon>
        <taxon>Chloroflexota</taxon>
        <taxon>Caldilineae</taxon>
        <taxon>Caldilineales</taxon>
        <taxon>Caldilineaceae</taxon>
    </lineage>
</organism>
<evidence type="ECO:0000256" key="6">
    <source>
        <dbReference type="ARBA" id="ARBA00023141"/>
    </source>
</evidence>
<dbReference type="InterPro" id="IPR013708">
    <property type="entry name" value="Shikimate_DH-bd_N"/>
</dbReference>
<dbReference type="EMBL" id="VXRG01000109">
    <property type="protein sequence ID" value="MXY94408.1"/>
    <property type="molecule type" value="Genomic_DNA"/>
</dbReference>
<keyword evidence="5 8" id="KW-0560">Oxidoreductase</keyword>
<feature type="binding site" evidence="8">
    <location>
        <position position="252"/>
    </location>
    <ligand>
        <name>NADP(+)</name>
        <dbReference type="ChEBI" id="CHEBI:58349"/>
    </ligand>
</feature>
<dbReference type="GO" id="GO:0050661">
    <property type="term" value="F:NADP binding"/>
    <property type="evidence" value="ECO:0007669"/>
    <property type="project" value="InterPro"/>
</dbReference>
<feature type="binding site" evidence="8">
    <location>
        <position position="115"/>
    </location>
    <ligand>
        <name>shikimate</name>
        <dbReference type="ChEBI" id="CHEBI:36208"/>
    </ligand>
</feature>
<dbReference type="Pfam" id="PF08501">
    <property type="entry name" value="Shikimate_dh_N"/>
    <property type="match status" value="1"/>
</dbReference>
<dbReference type="NCBIfam" id="NF001314">
    <property type="entry name" value="PRK00258.2-2"/>
    <property type="match status" value="1"/>
</dbReference>
<comment type="similarity">
    <text evidence="8">Belongs to the shikimate dehydrogenase family.</text>
</comment>
<feature type="binding site" evidence="8">
    <location>
        <position position="131"/>
    </location>
    <ligand>
        <name>shikimate</name>
        <dbReference type="ChEBI" id="CHEBI:36208"/>
    </ligand>
</feature>
<evidence type="ECO:0000259" key="12">
    <source>
        <dbReference type="Pfam" id="PF18317"/>
    </source>
</evidence>
<dbReference type="GO" id="GO:0019632">
    <property type="term" value="P:shikimate metabolic process"/>
    <property type="evidence" value="ECO:0007669"/>
    <property type="project" value="InterPro"/>
</dbReference>
<gene>
    <name evidence="8" type="primary">aroE</name>
    <name evidence="13" type="ORF">F4Y42_13290</name>
</gene>
<comment type="subunit">
    <text evidence="8">Homodimer.</text>
</comment>
<feature type="binding site" evidence="8">
    <location>
        <begin position="155"/>
        <end position="159"/>
    </location>
    <ligand>
        <name>NADP(+)</name>
        <dbReference type="ChEBI" id="CHEBI:58349"/>
    </ligand>
</feature>
<evidence type="ECO:0000256" key="7">
    <source>
        <dbReference type="ARBA" id="ARBA00049442"/>
    </source>
</evidence>
<dbReference type="GO" id="GO:0009073">
    <property type="term" value="P:aromatic amino acid family biosynthetic process"/>
    <property type="evidence" value="ECO:0007669"/>
    <property type="project" value="UniProtKB-KW"/>
</dbReference>
<dbReference type="PANTHER" id="PTHR21089">
    <property type="entry name" value="SHIKIMATE DEHYDROGENASE"/>
    <property type="match status" value="1"/>
</dbReference>
<dbReference type="Pfam" id="PF18317">
    <property type="entry name" value="SDH_C"/>
    <property type="match status" value="1"/>
</dbReference>
<evidence type="ECO:0000256" key="9">
    <source>
        <dbReference type="SAM" id="MobiDB-lite"/>
    </source>
</evidence>
<feature type="binding site" evidence="8">
    <location>
        <position position="254"/>
    </location>
    <ligand>
        <name>shikimate</name>
        <dbReference type="ChEBI" id="CHEBI:36208"/>
    </ligand>
</feature>
<accession>A0A6B0YYD5</accession>
<dbReference type="SUPFAM" id="SSF53223">
    <property type="entry name" value="Aminoacid dehydrogenase-like, N-terminal domain"/>
    <property type="match status" value="1"/>
</dbReference>
<sequence>MSEPLRKESVPNRSNEASSEPFPTDINAATTLVGLFGWPVTHSISPQMHNAAFVVRQMNWRYLAFAVPPERVPEAVAALPALGLRGVNVTVPHKQSVMPHLHHWTPAAEAIGAVNTIVVQQDGQLSGDNTDGAGFIADLQAHDVEPAGMRALVIGAGGSSRAVVYGLAEAGVKSVKILNRTVPKAVDLAATMQSYFPEINISGAAFPDDVTGSAQNADLIVNCTSLGMEPRIEGLPWEENVEFRKDQIVYDLVYNPAMTRLLQLASTDGAAAIGGLGMLVYQGAIAWEKWTGESAPVAEMQQATNIIFERR</sequence>
<keyword evidence="4 8" id="KW-0521">NADP</keyword>
<feature type="binding site" evidence="8">
    <location>
        <begin position="43"/>
        <end position="45"/>
    </location>
    <ligand>
        <name>shikimate</name>
        <dbReference type="ChEBI" id="CHEBI:36208"/>
    </ligand>
</feature>
<dbReference type="InterPro" id="IPR022893">
    <property type="entry name" value="Shikimate_DH_fam"/>
</dbReference>
<evidence type="ECO:0000256" key="1">
    <source>
        <dbReference type="ARBA" id="ARBA00004871"/>
    </source>
</evidence>
<dbReference type="InterPro" id="IPR041121">
    <property type="entry name" value="SDH_C"/>
</dbReference>
<dbReference type="PANTHER" id="PTHR21089:SF1">
    <property type="entry name" value="BIFUNCTIONAL 3-DEHYDROQUINATE DEHYDRATASE_SHIKIMATE DEHYDROGENASE, CHLOROPLASTIC"/>
    <property type="match status" value="1"/>
</dbReference>
<evidence type="ECO:0000256" key="3">
    <source>
        <dbReference type="ARBA" id="ARBA00022605"/>
    </source>
</evidence>
<evidence type="ECO:0000256" key="5">
    <source>
        <dbReference type="ARBA" id="ARBA00023002"/>
    </source>
</evidence>
<name>A0A6B0YYD5_9CHLR</name>
<dbReference type="InterPro" id="IPR036291">
    <property type="entry name" value="NAD(P)-bd_dom_sf"/>
</dbReference>
<dbReference type="EC" id="1.1.1.25" evidence="2 8"/>
<feature type="domain" description="Shikimate dehydrogenase substrate binding N-terminal" evidence="11">
    <location>
        <begin position="35"/>
        <end position="117"/>
    </location>
</feature>
<reference evidence="13" key="1">
    <citation type="submission" date="2019-09" db="EMBL/GenBank/DDBJ databases">
        <title>Characterisation of the sponge microbiome using genome-centric metagenomics.</title>
        <authorList>
            <person name="Engelberts J.P."/>
            <person name="Robbins S.J."/>
            <person name="De Goeij J.M."/>
            <person name="Aranda M."/>
            <person name="Bell S.C."/>
            <person name="Webster N.S."/>
        </authorList>
    </citation>
    <scope>NUCLEOTIDE SEQUENCE</scope>
    <source>
        <strain evidence="13">SB0664_bin_27</strain>
    </source>
</reference>
<keyword evidence="3 8" id="KW-0028">Amino-acid biosynthesis</keyword>
<feature type="binding site" evidence="8">
    <location>
        <begin position="179"/>
        <end position="184"/>
    </location>
    <ligand>
        <name>NADP(+)</name>
        <dbReference type="ChEBI" id="CHEBI:58349"/>
    </ligand>
</feature>
<dbReference type="GO" id="GO:0009423">
    <property type="term" value="P:chorismate biosynthetic process"/>
    <property type="evidence" value="ECO:0007669"/>
    <property type="project" value="UniProtKB-UniRule"/>
</dbReference>
<feature type="domain" description="Quinate/shikimate 5-dehydrogenase/glutamyl-tRNA reductase" evidence="10">
    <location>
        <begin position="148"/>
        <end position="225"/>
    </location>
</feature>
<dbReference type="AlphaFoldDB" id="A0A6B0YYD5"/>
<dbReference type="HAMAP" id="MF_00222">
    <property type="entry name" value="Shikimate_DH_AroE"/>
    <property type="match status" value="1"/>
</dbReference>
<dbReference type="NCBIfam" id="TIGR00507">
    <property type="entry name" value="aroE"/>
    <property type="match status" value="1"/>
</dbReference>
<evidence type="ECO:0000256" key="4">
    <source>
        <dbReference type="ARBA" id="ARBA00022857"/>
    </source>
</evidence>
<evidence type="ECO:0000256" key="8">
    <source>
        <dbReference type="HAMAP-Rule" id="MF_00222"/>
    </source>
</evidence>
<comment type="caution">
    <text evidence="8">Lacks conserved residue(s) required for the propagation of feature annotation.</text>
</comment>
<feature type="binding site" evidence="8">
    <location>
        <position position="282"/>
    </location>
    <ligand>
        <name>shikimate</name>
        <dbReference type="ChEBI" id="CHEBI:36208"/>
    </ligand>
</feature>
<dbReference type="UniPathway" id="UPA00053">
    <property type="reaction ID" value="UER00087"/>
</dbReference>
<dbReference type="Pfam" id="PF01488">
    <property type="entry name" value="Shikimate_DH"/>
    <property type="match status" value="1"/>
</dbReference>
<dbReference type="CDD" id="cd01065">
    <property type="entry name" value="NAD_bind_Shikimate_DH"/>
    <property type="match status" value="1"/>
</dbReference>
<dbReference type="InterPro" id="IPR046346">
    <property type="entry name" value="Aminoacid_DH-like_N_sf"/>
</dbReference>
<dbReference type="GO" id="GO:0004764">
    <property type="term" value="F:shikimate 3-dehydrogenase (NADP+) activity"/>
    <property type="evidence" value="ECO:0007669"/>
    <property type="project" value="UniProtKB-UniRule"/>
</dbReference>
<dbReference type="SUPFAM" id="SSF51735">
    <property type="entry name" value="NAD(P)-binding Rossmann-fold domains"/>
    <property type="match status" value="1"/>
</dbReference>
<dbReference type="Gene3D" id="3.40.50.10860">
    <property type="entry name" value="Leucine Dehydrogenase, chain A, domain 1"/>
    <property type="match status" value="1"/>
</dbReference>
<feature type="compositionally biased region" description="Basic and acidic residues" evidence="9">
    <location>
        <begin position="1"/>
        <end position="10"/>
    </location>
</feature>
<evidence type="ECO:0000259" key="11">
    <source>
        <dbReference type="Pfam" id="PF08501"/>
    </source>
</evidence>
<evidence type="ECO:0000256" key="2">
    <source>
        <dbReference type="ARBA" id="ARBA00012962"/>
    </source>
</evidence>
<proteinExistence type="inferred from homology"/>
<keyword evidence="6 8" id="KW-0057">Aromatic amino acid biosynthesis</keyword>
<feature type="binding site" evidence="8">
    <location>
        <position position="275"/>
    </location>
    <ligand>
        <name>NADP(+)</name>
        <dbReference type="ChEBI" id="CHEBI:58349"/>
    </ligand>
</feature>
<dbReference type="InterPro" id="IPR006151">
    <property type="entry name" value="Shikm_DH/Glu-tRNA_Rdtase"/>
</dbReference>
<feature type="region of interest" description="Disordered" evidence="9">
    <location>
        <begin position="1"/>
        <end position="24"/>
    </location>
</feature>
<evidence type="ECO:0000259" key="10">
    <source>
        <dbReference type="Pfam" id="PF01488"/>
    </source>
</evidence>
<feature type="domain" description="SDH C-terminal" evidence="12">
    <location>
        <begin position="275"/>
        <end position="303"/>
    </location>
</feature>